<protein>
    <recommendedName>
        <fullName evidence="3">histidine kinase</fullName>
        <ecNumber evidence="3">2.7.13.3</ecNumber>
    </recommendedName>
</protein>
<dbReference type="SUPFAM" id="SSF55874">
    <property type="entry name" value="ATPase domain of HSP90 chaperone/DNA topoisomerase II/histidine kinase"/>
    <property type="match status" value="1"/>
</dbReference>
<dbReference type="SMART" id="SM00387">
    <property type="entry name" value="HATPase_c"/>
    <property type="match status" value="1"/>
</dbReference>
<comment type="caution">
    <text evidence="13">The sequence shown here is derived from an EMBL/GenBank/DDBJ whole genome shotgun (WGS) entry which is preliminary data.</text>
</comment>
<dbReference type="PRINTS" id="PR00344">
    <property type="entry name" value="BCTRLSENSOR"/>
</dbReference>
<comment type="catalytic activity">
    <reaction evidence="1">
        <text>ATP + protein L-histidine = ADP + protein N-phospho-L-histidine.</text>
        <dbReference type="EC" id="2.7.13.3"/>
    </reaction>
</comment>
<evidence type="ECO:0000256" key="3">
    <source>
        <dbReference type="ARBA" id="ARBA00012438"/>
    </source>
</evidence>
<keyword evidence="4" id="KW-0597">Phosphoprotein</keyword>
<evidence type="ECO:0000256" key="9">
    <source>
        <dbReference type="ARBA" id="ARBA00023136"/>
    </source>
</evidence>
<dbReference type="CDD" id="cd00075">
    <property type="entry name" value="HATPase"/>
    <property type="match status" value="1"/>
</dbReference>
<evidence type="ECO:0000256" key="11">
    <source>
        <dbReference type="SAM" id="Phobius"/>
    </source>
</evidence>
<dbReference type="Gene3D" id="1.10.287.130">
    <property type="match status" value="1"/>
</dbReference>
<keyword evidence="7 13" id="KW-0418">Kinase</keyword>
<dbReference type="InterPro" id="IPR050428">
    <property type="entry name" value="TCS_sensor_his_kinase"/>
</dbReference>
<feature type="compositionally biased region" description="Low complexity" evidence="10">
    <location>
        <begin position="660"/>
        <end position="674"/>
    </location>
</feature>
<dbReference type="PANTHER" id="PTHR45436">
    <property type="entry name" value="SENSOR HISTIDINE KINASE YKOH"/>
    <property type="match status" value="1"/>
</dbReference>
<reference evidence="13 14" key="1">
    <citation type="submission" date="2021-04" db="EMBL/GenBank/DDBJ databases">
        <authorList>
            <person name="Ivanova A."/>
        </authorList>
    </citation>
    <scope>NUCLEOTIDE SEQUENCE [LARGE SCALE GENOMIC DNA]</scope>
    <source>
        <strain evidence="13 14">G18</strain>
    </source>
</reference>
<keyword evidence="6 11" id="KW-0812">Transmembrane</keyword>
<dbReference type="PROSITE" id="PS50109">
    <property type="entry name" value="HIS_KIN"/>
    <property type="match status" value="1"/>
</dbReference>
<evidence type="ECO:0000256" key="4">
    <source>
        <dbReference type="ARBA" id="ARBA00022553"/>
    </source>
</evidence>
<evidence type="ECO:0000256" key="1">
    <source>
        <dbReference type="ARBA" id="ARBA00000085"/>
    </source>
</evidence>
<evidence type="ECO:0000313" key="13">
    <source>
        <dbReference type="EMBL" id="MBP3960310.1"/>
    </source>
</evidence>
<dbReference type="InterPro" id="IPR004358">
    <property type="entry name" value="Sig_transdc_His_kin-like_C"/>
</dbReference>
<proteinExistence type="predicted"/>
<dbReference type="CDD" id="cd00082">
    <property type="entry name" value="HisKA"/>
    <property type="match status" value="1"/>
</dbReference>
<dbReference type="Gene3D" id="3.30.565.10">
    <property type="entry name" value="Histidine kinase-like ATPase, C-terminal domain"/>
    <property type="match status" value="1"/>
</dbReference>
<feature type="region of interest" description="Disordered" evidence="10">
    <location>
        <begin position="110"/>
        <end position="140"/>
    </location>
</feature>
<dbReference type="GO" id="GO:0016301">
    <property type="term" value="F:kinase activity"/>
    <property type="evidence" value="ECO:0007669"/>
    <property type="project" value="UniProtKB-KW"/>
</dbReference>
<dbReference type="EMBL" id="JAGKQQ010000001">
    <property type="protein sequence ID" value="MBP3960310.1"/>
    <property type="molecule type" value="Genomic_DNA"/>
</dbReference>
<feature type="region of interest" description="Disordered" evidence="10">
    <location>
        <begin position="660"/>
        <end position="687"/>
    </location>
</feature>
<keyword evidence="9 11" id="KW-0472">Membrane</keyword>
<dbReference type="RefSeq" id="WP_210661528.1">
    <property type="nucleotide sequence ID" value="NZ_JAGKQQ010000001.1"/>
</dbReference>
<evidence type="ECO:0000313" key="14">
    <source>
        <dbReference type="Proteomes" id="UP000676565"/>
    </source>
</evidence>
<evidence type="ECO:0000256" key="5">
    <source>
        <dbReference type="ARBA" id="ARBA00022679"/>
    </source>
</evidence>
<dbReference type="Pfam" id="PF00512">
    <property type="entry name" value="HisKA"/>
    <property type="match status" value="1"/>
</dbReference>
<evidence type="ECO:0000259" key="12">
    <source>
        <dbReference type="PROSITE" id="PS50109"/>
    </source>
</evidence>
<feature type="domain" description="Histidine kinase" evidence="12">
    <location>
        <begin position="450"/>
        <end position="665"/>
    </location>
</feature>
<dbReference type="PANTHER" id="PTHR45436:SF5">
    <property type="entry name" value="SENSOR HISTIDINE KINASE TRCS"/>
    <property type="match status" value="1"/>
</dbReference>
<keyword evidence="14" id="KW-1185">Reference proteome</keyword>
<dbReference type="Proteomes" id="UP000676565">
    <property type="component" value="Unassembled WGS sequence"/>
</dbReference>
<name>A0ABS5C2W1_9BACT</name>
<dbReference type="InterPro" id="IPR003661">
    <property type="entry name" value="HisK_dim/P_dom"/>
</dbReference>
<comment type="subcellular location">
    <subcellularLocation>
        <location evidence="2">Membrane</location>
    </subcellularLocation>
</comment>
<evidence type="ECO:0000256" key="6">
    <source>
        <dbReference type="ARBA" id="ARBA00022692"/>
    </source>
</evidence>
<evidence type="ECO:0000256" key="10">
    <source>
        <dbReference type="SAM" id="MobiDB-lite"/>
    </source>
</evidence>
<evidence type="ECO:0000256" key="2">
    <source>
        <dbReference type="ARBA" id="ARBA00004370"/>
    </source>
</evidence>
<feature type="transmembrane region" description="Helical" evidence="11">
    <location>
        <begin position="369"/>
        <end position="388"/>
    </location>
</feature>
<dbReference type="InterPro" id="IPR005467">
    <property type="entry name" value="His_kinase_dom"/>
</dbReference>
<keyword evidence="8 11" id="KW-1133">Transmembrane helix</keyword>
<evidence type="ECO:0000256" key="8">
    <source>
        <dbReference type="ARBA" id="ARBA00022989"/>
    </source>
</evidence>
<organism evidence="13 14">
    <name type="scientific">Gemmata palustris</name>
    <dbReference type="NCBI Taxonomy" id="2822762"/>
    <lineage>
        <taxon>Bacteria</taxon>
        <taxon>Pseudomonadati</taxon>
        <taxon>Planctomycetota</taxon>
        <taxon>Planctomycetia</taxon>
        <taxon>Gemmatales</taxon>
        <taxon>Gemmataceae</taxon>
        <taxon>Gemmata</taxon>
    </lineage>
</organism>
<sequence>MRSIRRSLLGYLLVLLALALGAVGVLVDRFAVDAIRAREKSESDNIEHAFKVRHQEAKAKFDADLMAESKALAKEVFYKLGPLLGQTEPLRRLTPTEQVAVQIGGAVLGHNVESRRPPGGGPGGPGPRAEPQPPLKASEDEARQYSLRLGLLRNVPGPTLWSYLAPAAATEPILRGGGGDTRRLYPYPNWVEFDGPRLVVRVQEAFRKAFTDDDHPFPYQFQITLVATYPNRPGRNIAVIRSEGIHGDLSLDAAFLEPTEELEPKLVDDTLPRLGECRRVVTGTLAGGRPIGFWVLLPSPPAPAVLARFSPYPPWRGGADMALRAVVQTIRPYSDLDARLAADQHARDEQLERVRTETRMELAQFRGRLMLIGAGTFAALVLGGWFFVARGLAPLRVLSEAVSQVSEKDFRLPVVANELGRELAPIHARITQTLTLLQRAFEREKQAVADISHELRTPIASLLATIDVALRKPRTPEQYRTTLEECRLISKQLGQLVERIMTLASLDAGNDHTHIARTDAGELAVGCAAVIRPLAAANNLSVAVNTDEVAIDTDPGKLREVLMNLLHNAIEYNNPDGTIELTVRRAGETAVLEVRDTGIGMAPDVRERIFERFYRADSSRHATGVHAGLGLAIVKEYVARLNGSIEVESEPGVGTTFRVTLPTPTNEPSPSTTTRVKAPRDVVPTGS</sequence>
<dbReference type="SUPFAM" id="SSF47384">
    <property type="entry name" value="Homodimeric domain of signal transducing histidine kinase"/>
    <property type="match status" value="1"/>
</dbReference>
<dbReference type="EC" id="2.7.13.3" evidence="3"/>
<gene>
    <name evidence="13" type="ORF">J8F10_34210</name>
</gene>
<accession>A0ABS5C2W1</accession>
<feature type="compositionally biased region" description="Pro residues" evidence="10">
    <location>
        <begin position="124"/>
        <end position="134"/>
    </location>
</feature>
<dbReference type="Gene3D" id="6.10.340.10">
    <property type="match status" value="1"/>
</dbReference>
<dbReference type="InterPro" id="IPR036097">
    <property type="entry name" value="HisK_dim/P_sf"/>
</dbReference>
<evidence type="ECO:0000256" key="7">
    <source>
        <dbReference type="ARBA" id="ARBA00022777"/>
    </source>
</evidence>
<keyword evidence="5" id="KW-0808">Transferase</keyword>
<dbReference type="InterPro" id="IPR036890">
    <property type="entry name" value="HATPase_C_sf"/>
</dbReference>
<dbReference type="InterPro" id="IPR003594">
    <property type="entry name" value="HATPase_dom"/>
</dbReference>
<dbReference type="SMART" id="SM00388">
    <property type="entry name" value="HisKA"/>
    <property type="match status" value="1"/>
</dbReference>
<dbReference type="Pfam" id="PF02518">
    <property type="entry name" value="HATPase_c"/>
    <property type="match status" value="1"/>
</dbReference>